<dbReference type="OrthoDB" id="2434886at2759"/>
<evidence type="ECO:0000313" key="4">
    <source>
        <dbReference type="Proteomes" id="UP000789396"/>
    </source>
</evidence>
<dbReference type="Proteomes" id="UP000789396">
    <property type="component" value="Unassembled WGS sequence"/>
</dbReference>
<keyword evidence="2" id="KW-0812">Transmembrane</keyword>
<evidence type="ECO:0000256" key="2">
    <source>
        <dbReference type="SAM" id="Phobius"/>
    </source>
</evidence>
<organism evidence="3 4">
    <name type="scientific">Racocetra fulgida</name>
    <dbReference type="NCBI Taxonomy" id="60492"/>
    <lineage>
        <taxon>Eukaryota</taxon>
        <taxon>Fungi</taxon>
        <taxon>Fungi incertae sedis</taxon>
        <taxon>Mucoromycota</taxon>
        <taxon>Glomeromycotina</taxon>
        <taxon>Glomeromycetes</taxon>
        <taxon>Diversisporales</taxon>
        <taxon>Gigasporaceae</taxon>
        <taxon>Racocetra</taxon>
    </lineage>
</organism>
<dbReference type="AlphaFoldDB" id="A0A9N9EXP2"/>
<comment type="caution">
    <text evidence="3">The sequence shown here is derived from an EMBL/GenBank/DDBJ whole genome shotgun (WGS) entry which is preliminary data.</text>
</comment>
<keyword evidence="4" id="KW-1185">Reference proteome</keyword>
<feature type="region of interest" description="Disordered" evidence="1">
    <location>
        <begin position="12"/>
        <end position="69"/>
    </location>
</feature>
<keyword evidence="2" id="KW-1133">Transmembrane helix</keyword>
<feature type="transmembrane region" description="Helical" evidence="2">
    <location>
        <begin position="83"/>
        <end position="106"/>
    </location>
</feature>
<name>A0A9N9EXP2_9GLOM</name>
<feature type="compositionally biased region" description="Low complexity" evidence="1">
    <location>
        <begin position="41"/>
        <end position="53"/>
    </location>
</feature>
<gene>
    <name evidence="3" type="ORF">RFULGI_LOCUS2298</name>
</gene>
<keyword evidence="2" id="KW-0472">Membrane</keyword>
<accession>A0A9N9EXP2</accession>
<feature type="compositionally biased region" description="Basic and acidic residues" evidence="1">
    <location>
        <begin position="124"/>
        <end position="145"/>
    </location>
</feature>
<sequence>MLFKLVKKSVISVSPNDPSPENSPPDFRPKKISEHGKNEDPSYSPTKNNSSSPTPSPQPSASVGSSELDVKKLQEEEETLHKIIVVLCSLGASLVLVAIAIAVLFWKVRKQSDINKNYFNNQNGEDKNVDKNDKNVDDVQDKSDDGTNIDMTVIVNDSAVNDSAINNNLNADVYYVNKESSDKKQSTMSQPSYPSTYYLSIVPTAPTAEEIAPYNELDPRASNFSTPPINLSDPPAYSPYVPSAPPLYSHPHGPIDSDDNSYVTPTAFIGTSTLQALNAGSIFVSDAPTMPEETDTSLFSTAINKIDDDGNDISSFGPSHSQSTL</sequence>
<feature type="region of interest" description="Disordered" evidence="1">
    <location>
        <begin position="117"/>
        <end position="145"/>
    </location>
</feature>
<feature type="compositionally biased region" description="Basic and acidic residues" evidence="1">
    <location>
        <begin position="27"/>
        <end position="40"/>
    </location>
</feature>
<reference evidence="3" key="1">
    <citation type="submission" date="2021-06" db="EMBL/GenBank/DDBJ databases">
        <authorList>
            <person name="Kallberg Y."/>
            <person name="Tangrot J."/>
            <person name="Rosling A."/>
        </authorList>
    </citation>
    <scope>NUCLEOTIDE SEQUENCE</scope>
    <source>
        <strain evidence="3">IN212</strain>
    </source>
</reference>
<evidence type="ECO:0000256" key="1">
    <source>
        <dbReference type="SAM" id="MobiDB-lite"/>
    </source>
</evidence>
<dbReference type="EMBL" id="CAJVPZ010001701">
    <property type="protein sequence ID" value="CAG8497931.1"/>
    <property type="molecule type" value="Genomic_DNA"/>
</dbReference>
<protein>
    <submittedName>
        <fullName evidence="3">19183_t:CDS:1</fullName>
    </submittedName>
</protein>
<proteinExistence type="predicted"/>
<evidence type="ECO:0000313" key="3">
    <source>
        <dbReference type="EMBL" id="CAG8497931.1"/>
    </source>
</evidence>